<dbReference type="EMBL" id="JAGINY010000001">
    <property type="protein sequence ID" value="MBP2333501.1"/>
    <property type="molecule type" value="Genomic_DNA"/>
</dbReference>
<dbReference type="EC" id="1.1.1.205" evidence="5"/>
<evidence type="ECO:0000313" key="6">
    <source>
        <dbReference type="Proteomes" id="UP001519305"/>
    </source>
</evidence>
<keyword evidence="6" id="KW-1185">Reference proteome</keyword>
<dbReference type="GO" id="GO:0003938">
    <property type="term" value="F:IMP dehydrogenase activity"/>
    <property type="evidence" value="ECO:0007669"/>
    <property type="project" value="UniProtKB-EC"/>
</dbReference>
<dbReference type="Pfam" id="PF00478">
    <property type="entry name" value="IMPDH"/>
    <property type="match status" value="1"/>
</dbReference>
<dbReference type="Gene3D" id="3.20.20.70">
    <property type="entry name" value="Aldolase class I"/>
    <property type="match status" value="1"/>
</dbReference>
<evidence type="ECO:0000259" key="4">
    <source>
        <dbReference type="Pfam" id="PF00478"/>
    </source>
</evidence>
<accession>A0ABS4UAH2</accession>
<evidence type="ECO:0000256" key="1">
    <source>
        <dbReference type="ARBA" id="ARBA00005502"/>
    </source>
</evidence>
<dbReference type="PANTHER" id="PTHR11911:SF85">
    <property type="entry name" value="INOSINE-5'-MONOPHOSPHATE DEHYDROGENASE"/>
    <property type="match status" value="1"/>
</dbReference>
<dbReference type="PANTHER" id="PTHR11911">
    <property type="entry name" value="INOSINE-5-MONOPHOSPHATE DEHYDROGENASE RELATED"/>
    <property type="match status" value="1"/>
</dbReference>
<dbReference type="InterPro" id="IPR005990">
    <property type="entry name" value="IMP_DH"/>
</dbReference>
<dbReference type="InterPro" id="IPR001093">
    <property type="entry name" value="IMP_DH_GMPRt"/>
</dbReference>
<feature type="domain" description="IMP dehydrogenase/GMP reductase" evidence="4">
    <location>
        <begin position="19"/>
        <end position="302"/>
    </location>
</feature>
<dbReference type="SMART" id="SM01240">
    <property type="entry name" value="IMPDH"/>
    <property type="match status" value="1"/>
</dbReference>
<sequence length="378" mass="40149">MRDMVEIGMGREARRTYELEDVAIVPSRRTRSSKDVDTRWNIDAYEFGFPLMMHPTDSISGPESAAEFARLGGLAVLNAEGIWARHEDGAAAIAKVVEAASGAEWTPESANKVLQELHAAPIDEELLVRRITELRETGAITAVRVSPQRCRELTPILVKAGIDLLVVQGTLISAEHVTSDGEPLNLKDFIGSLDVPVIVGGVVDYRTALHMMRTGAAGVIVGPGTTTTPSALGIDVPMATAIADAAAARRDYLDETGGRYVHVIADGGIETAGCIAKAIACGADAVALSHLLADAAEAPGKGWHWPSAAAHPKYPRGFVDNVHLAPESAEHPSMEELLFGPAADPFGTRNLVGGIKRAMAKCGFTDVKSFQRVDLAIH</sequence>
<keyword evidence="3" id="KW-0520">NAD</keyword>
<comment type="similarity">
    <text evidence="1">Belongs to the IMPDH/GMPR family.</text>
</comment>
<dbReference type="InterPro" id="IPR005992">
    <property type="entry name" value="IMP_DH-rel2"/>
</dbReference>
<reference evidence="5 6" key="1">
    <citation type="submission" date="2021-03" db="EMBL/GenBank/DDBJ databases">
        <title>Sequencing the genomes of 1000 actinobacteria strains.</title>
        <authorList>
            <person name="Klenk H.-P."/>
        </authorList>
    </citation>
    <scope>NUCLEOTIDE SEQUENCE [LARGE SCALE GENOMIC DNA]</scope>
    <source>
        <strain evidence="5 6">DSM 44506</strain>
    </source>
</reference>
<comment type="caution">
    <text evidence="5">The sequence shown here is derived from an EMBL/GenBank/DDBJ whole genome shotgun (WGS) entry which is preliminary data.</text>
</comment>
<gene>
    <name evidence="5" type="ORF">JOF33_002200</name>
</gene>
<evidence type="ECO:0000256" key="3">
    <source>
        <dbReference type="ARBA" id="ARBA00023027"/>
    </source>
</evidence>
<evidence type="ECO:0000313" key="5">
    <source>
        <dbReference type="EMBL" id="MBP2333501.1"/>
    </source>
</evidence>
<name>A0ABS4UAH2_9CORY</name>
<proteinExistence type="inferred from homology"/>
<evidence type="ECO:0000256" key="2">
    <source>
        <dbReference type="ARBA" id="ARBA00023002"/>
    </source>
</evidence>
<dbReference type="InterPro" id="IPR013785">
    <property type="entry name" value="Aldolase_TIM"/>
</dbReference>
<dbReference type="SUPFAM" id="SSF51412">
    <property type="entry name" value="Inosine monophosphate dehydrogenase (IMPDH)"/>
    <property type="match status" value="1"/>
</dbReference>
<dbReference type="RefSeq" id="WP_070519305.1">
    <property type="nucleotide sequence ID" value="NZ_CP047357.1"/>
</dbReference>
<dbReference type="NCBIfam" id="TIGR01304">
    <property type="entry name" value="IMP_DH_rel_2"/>
    <property type="match status" value="1"/>
</dbReference>
<organism evidence="5 6">
    <name type="scientific">Corynebacterium freneyi</name>
    <dbReference type="NCBI Taxonomy" id="134034"/>
    <lineage>
        <taxon>Bacteria</taxon>
        <taxon>Bacillati</taxon>
        <taxon>Actinomycetota</taxon>
        <taxon>Actinomycetes</taxon>
        <taxon>Mycobacteriales</taxon>
        <taxon>Corynebacteriaceae</taxon>
        <taxon>Corynebacterium</taxon>
    </lineage>
</organism>
<keyword evidence="2 5" id="KW-0560">Oxidoreductase</keyword>
<protein>
    <submittedName>
        <fullName evidence="5">IMP dehydrogenase</fullName>
        <ecNumber evidence="5">1.1.1.205</ecNumber>
    </submittedName>
</protein>
<dbReference type="Proteomes" id="UP001519305">
    <property type="component" value="Unassembled WGS sequence"/>
</dbReference>